<proteinExistence type="predicted"/>
<reference evidence="1" key="1">
    <citation type="submission" date="2021-02" db="EMBL/GenBank/DDBJ databases">
        <authorList>
            <consortium name="DOE Joint Genome Institute"/>
            <person name="Ahrendt S."/>
            <person name="Looney B.P."/>
            <person name="Miyauchi S."/>
            <person name="Morin E."/>
            <person name="Drula E."/>
            <person name="Courty P.E."/>
            <person name="Chicoki N."/>
            <person name="Fauchery L."/>
            <person name="Kohler A."/>
            <person name="Kuo A."/>
            <person name="Labutti K."/>
            <person name="Pangilinan J."/>
            <person name="Lipzen A."/>
            <person name="Riley R."/>
            <person name="Andreopoulos W."/>
            <person name="He G."/>
            <person name="Johnson J."/>
            <person name="Barry K.W."/>
            <person name="Grigoriev I.V."/>
            <person name="Nagy L."/>
            <person name="Hibbett D."/>
            <person name="Henrissat B."/>
            <person name="Matheny P.B."/>
            <person name="Labbe J."/>
            <person name="Martin F."/>
        </authorList>
    </citation>
    <scope>NUCLEOTIDE SEQUENCE</scope>
    <source>
        <strain evidence="1">FP105234-sp</strain>
    </source>
</reference>
<accession>A0ACB8R941</accession>
<protein>
    <submittedName>
        <fullName evidence="1">Kinase-like protein</fullName>
    </submittedName>
</protein>
<keyword evidence="2" id="KW-1185">Reference proteome</keyword>
<sequence length="429" mass="48445">MQFTRRLPVFRRYFASATQSRLNTVSATQPPAMPNWVGYEEPDEHLPVAIGDVLDSRYVVKQKLGSGFYSTVWLAERNSSSFPRFSALKILTREGTEILPELEYLQTMRDKNTMHPGHAHNIQLLDHFYLGAPGQHHLCLVTEALCQDLHSFASRWPYRALPLPLIRQVARQVLLGLDYLHSECNIIHTDIKPANILFAPAGDPASLFEAAIAQSNDFNEMSVASDPDELDIPYIIPENINSSEAWQSARVELIDVGVASWTDKVSERSEIISSSALRAPEVCIRAGWGKPADIWSLGCTLYELCLGMPIFPPDRSNIDYPNMHVEVFGMYPPGLVRRGKDSHIYFNSDGSLIRVNPECIPPFDDLLADRLDASPEFVDFMHQILTLDPARRPTCQDLLAHDWLNPRQHPTVSGRLSNFVSTLTKLWRQ</sequence>
<evidence type="ECO:0000313" key="1">
    <source>
        <dbReference type="EMBL" id="KAI0040412.1"/>
    </source>
</evidence>
<organism evidence="1 2">
    <name type="scientific">Auriscalpium vulgare</name>
    <dbReference type="NCBI Taxonomy" id="40419"/>
    <lineage>
        <taxon>Eukaryota</taxon>
        <taxon>Fungi</taxon>
        <taxon>Dikarya</taxon>
        <taxon>Basidiomycota</taxon>
        <taxon>Agaricomycotina</taxon>
        <taxon>Agaricomycetes</taxon>
        <taxon>Russulales</taxon>
        <taxon>Auriscalpiaceae</taxon>
        <taxon>Auriscalpium</taxon>
    </lineage>
</organism>
<comment type="caution">
    <text evidence="1">The sequence shown here is derived from an EMBL/GenBank/DDBJ whole genome shotgun (WGS) entry which is preliminary data.</text>
</comment>
<name>A0ACB8R941_9AGAM</name>
<evidence type="ECO:0000313" key="2">
    <source>
        <dbReference type="Proteomes" id="UP000814033"/>
    </source>
</evidence>
<dbReference type="Proteomes" id="UP000814033">
    <property type="component" value="Unassembled WGS sequence"/>
</dbReference>
<dbReference type="EMBL" id="MU276198">
    <property type="protein sequence ID" value="KAI0040412.1"/>
    <property type="molecule type" value="Genomic_DNA"/>
</dbReference>
<gene>
    <name evidence="1" type="ORF">FA95DRAFT_1566412</name>
</gene>
<reference evidence="1" key="2">
    <citation type="journal article" date="2022" name="New Phytol.">
        <title>Evolutionary transition to the ectomycorrhizal habit in the genomes of a hyperdiverse lineage of mushroom-forming fungi.</title>
        <authorList>
            <person name="Looney B."/>
            <person name="Miyauchi S."/>
            <person name="Morin E."/>
            <person name="Drula E."/>
            <person name="Courty P.E."/>
            <person name="Kohler A."/>
            <person name="Kuo A."/>
            <person name="LaButti K."/>
            <person name="Pangilinan J."/>
            <person name="Lipzen A."/>
            <person name="Riley R."/>
            <person name="Andreopoulos W."/>
            <person name="He G."/>
            <person name="Johnson J."/>
            <person name="Nolan M."/>
            <person name="Tritt A."/>
            <person name="Barry K.W."/>
            <person name="Grigoriev I.V."/>
            <person name="Nagy L.G."/>
            <person name="Hibbett D."/>
            <person name="Henrissat B."/>
            <person name="Matheny P.B."/>
            <person name="Labbe J."/>
            <person name="Martin F.M."/>
        </authorList>
    </citation>
    <scope>NUCLEOTIDE SEQUENCE</scope>
    <source>
        <strain evidence="1">FP105234-sp</strain>
    </source>
</reference>